<dbReference type="GO" id="GO:0003700">
    <property type="term" value="F:DNA-binding transcription factor activity"/>
    <property type="evidence" value="ECO:0007669"/>
    <property type="project" value="InterPro"/>
</dbReference>
<organism evidence="5 6">
    <name type="scientific">Collimonas arenae</name>
    <dbReference type="NCBI Taxonomy" id="279058"/>
    <lineage>
        <taxon>Bacteria</taxon>
        <taxon>Pseudomonadati</taxon>
        <taxon>Pseudomonadota</taxon>
        <taxon>Betaproteobacteria</taxon>
        <taxon>Burkholderiales</taxon>
        <taxon>Oxalobacteraceae</taxon>
        <taxon>Collimonas</taxon>
    </lineage>
</organism>
<dbReference type="InterPro" id="IPR000835">
    <property type="entry name" value="HTH_MarR-typ"/>
</dbReference>
<dbReference type="GO" id="GO:0003677">
    <property type="term" value="F:DNA binding"/>
    <property type="evidence" value="ECO:0007669"/>
    <property type="project" value="UniProtKB-KW"/>
</dbReference>
<dbReference type="InterPro" id="IPR036388">
    <property type="entry name" value="WH-like_DNA-bd_sf"/>
</dbReference>
<dbReference type="AlphaFoldDB" id="A0A0A1FEC9"/>
<dbReference type="RefSeq" id="WP_038490083.1">
    <property type="nucleotide sequence ID" value="NZ_CP009962.1"/>
</dbReference>
<evidence type="ECO:0000313" key="6">
    <source>
        <dbReference type="Proteomes" id="UP000030302"/>
    </source>
</evidence>
<accession>A0A0A1FEC9</accession>
<dbReference type="PRINTS" id="PR00598">
    <property type="entry name" value="HTHMARR"/>
</dbReference>
<keyword evidence="1" id="KW-0805">Transcription regulation</keyword>
<dbReference type="STRING" id="279058.LT85_2992"/>
<keyword evidence="6" id="KW-1185">Reference proteome</keyword>
<dbReference type="SMART" id="SM00347">
    <property type="entry name" value="HTH_MARR"/>
    <property type="match status" value="1"/>
</dbReference>
<name>A0A0A1FEC9_9BURK</name>
<dbReference type="EMBL" id="CP009962">
    <property type="protein sequence ID" value="AIY42150.1"/>
    <property type="molecule type" value="Genomic_DNA"/>
</dbReference>
<protein>
    <submittedName>
        <fullName evidence="5">Transcriptional regulator</fullName>
    </submittedName>
</protein>
<evidence type="ECO:0000256" key="3">
    <source>
        <dbReference type="ARBA" id="ARBA00023163"/>
    </source>
</evidence>
<sequence length="144" mass="16063">MKTLEERFSVALHSTARSWRQVLDRRMKDLGISQAGWMTVAMVAKAKQPQSQISLANDLGIEGPSMVAMLDRLVKAGLITREPSPTDRRIKLVVLTEDGHALYRQVNSKATALRTELLRDIDPDQLLLATSLLERLQAVLESEA</sequence>
<dbReference type="Proteomes" id="UP000030302">
    <property type="component" value="Chromosome"/>
</dbReference>
<dbReference type="InterPro" id="IPR036390">
    <property type="entry name" value="WH_DNA-bd_sf"/>
</dbReference>
<dbReference type="KEGG" id="care:LT85_2992"/>
<dbReference type="SUPFAM" id="SSF46785">
    <property type="entry name" value="Winged helix' DNA-binding domain"/>
    <property type="match status" value="1"/>
</dbReference>
<dbReference type="GO" id="GO:0006950">
    <property type="term" value="P:response to stress"/>
    <property type="evidence" value="ECO:0007669"/>
    <property type="project" value="TreeGrafter"/>
</dbReference>
<evidence type="ECO:0000256" key="1">
    <source>
        <dbReference type="ARBA" id="ARBA00023015"/>
    </source>
</evidence>
<feature type="domain" description="HTH marR-type" evidence="4">
    <location>
        <begin position="5"/>
        <end position="138"/>
    </location>
</feature>
<dbReference type="PANTHER" id="PTHR33164">
    <property type="entry name" value="TRANSCRIPTIONAL REGULATOR, MARR FAMILY"/>
    <property type="match status" value="1"/>
</dbReference>
<evidence type="ECO:0000313" key="5">
    <source>
        <dbReference type="EMBL" id="AIY42150.1"/>
    </source>
</evidence>
<keyword evidence="2" id="KW-0238">DNA-binding</keyword>
<dbReference type="Gene3D" id="1.10.10.10">
    <property type="entry name" value="Winged helix-like DNA-binding domain superfamily/Winged helix DNA-binding domain"/>
    <property type="match status" value="1"/>
</dbReference>
<dbReference type="Pfam" id="PF01047">
    <property type="entry name" value="MarR"/>
    <property type="match status" value="1"/>
</dbReference>
<evidence type="ECO:0000256" key="2">
    <source>
        <dbReference type="ARBA" id="ARBA00023125"/>
    </source>
</evidence>
<dbReference type="PANTHER" id="PTHR33164:SF64">
    <property type="entry name" value="TRANSCRIPTIONAL REGULATOR SLYA"/>
    <property type="match status" value="1"/>
</dbReference>
<dbReference type="InterPro" id="IPR039422">
    <property type="entry name" value="MarR/SlyA-like"/>
</dbReference>
<gene>
    <name evidence="5" type="ORF">LT85_2992</name>
</gene>
<dbReference type="OrthoDB" id="6002259at2"/>
<evidence type="ECO:0000259" key="4">
    <source>
        <dbReference type="PROSITE" id="PS50995"/>
    </source>
</evidence>
<keyword evidence="3" id="KW-0804">Transcription</keyword>
<dbReference type="HOGENOM" id="CLU_083287_18_2_4"/>
<dbReference type="PROSITE" id="PS50995">
    <property type="entry name" value="HTH_MARR_2"/>
    <property type="match status" value="1"/>
</dbReference>
<reference evidence="6" key="1">
    <citation type="journal article" date="2014" name="Soil Biol. Biochem.">
        <title>Structure and function of bacterial communities in ageing soils: Insights from the Mendocino ecological staircase.</title>
        <authorList>
            <person name="Uroz S."/>
            <person name="Tech J.J."/>
            <person name="Sawaya N.A."/>
            <person name="Frey-Klett P."/>
            <person name="Leveau J.H.J."/>
        </authorList>
    </citation>
    <scope>NUCLEOTIDE SEQUENCE [LARGE SCALE GENOMIC DNA]</scope>
    <source>
        <strain evidence="6">Cal35</strain>
    </source>
</reference>
<proteinExistence type="predicted"/>